<accession>A0A7C0WRR2</accession>
<dbReference type="InterPro" id="IPR008984">
    <property type="entry name" value="SMAD_FHA_dom_sf"/>
</dbReference>
<proteinExistence type="predicted"/>
<dbReference type="Gene3D" id="2.60.200.20">
    <property type="match status" value="2"/>
</dbReference>
<comment type="caution">
    <text evidence="2">The sequence shown here is derived from an EMBL/GenBank/DDBJ whole genome shotgun (WGS) entry which is preliminary data.</text>
</comment>
<dbReference type="SUPFAM" id="SSF49879">
    <property type="entry name" value="SMAD/FHA domain"/>
    <property type="match status" value="2"/>
</dbReference>
<dbReference type="InterPro" id="IPR000253">
    <property type="entry name" value="FHA_dom"/>
</dbReference>
<organism evidence="2">
    <name type="scientific">Thermodesulforhabdus norvegica</name>
    <dbReference type="NCBI Taxonomy" id="39841"/>
    <lineage>
        <taxon>Bacteria</taxon>
        <taxon>Pseudomonadati</taxon>
        <taxon>Thermodesulfobacteriota</taxon>
        <taxon>Syntrophobacteria</taxon>
        <taxon>Syntrophobacterales</taxon>
        <taxon>Thermodesulforhabdaceae</taxon>
        <taxon>Thermodesulforhabdus</taxon>
    </lineage>
</organism>
<sequence length="213" mass="23488">MGKLTLSFKGKPIHAYQFEEGEIQIGRDNSSDICIDSLAVAPNHALVNFDRSPPLLKQVDTQFNLLVNGQKKPEHRLDHGDTIMVGKHTLLFTEESQSIFTPPEPPSADLSSIQPFVISPSEESQPGKATLQIMSGANIGRLMSLKKGLTRIGKKDSGMAVIAHRKNGYYLSHLDGENPVLINGKPLENGSVLLNEGDVVEIDRVKMQFFREE</sequence>
<protein>
    <submittedName>
        <fullName evidence="2">FHA domain-containing protein</fullName>
    </submittedName>
</protein>
<dbReference type="Proteomes" id="UP000886355">
    <property type="component" value="Unassembled WGS sequence"/>
</dbReference>
<feature type="domain" description="FHA" evidence="1">
    <location>
        <begin position="23"/>
        <end position="72"/>
    </location>
</feature>
<evidence type="ECO:0000313" key="2">
    <source>
        <dbReference type="EMBL" id="HDL89764.1"/>
    </source>
</evidence>
<dbReference type="EMBL" id="DQZW01000120">
    <property type="protein sequence ID" value="HDL89764.1"/>
    <property type="molecule type" value="Genomic_DNA"/>
</dbReference>
<dbReference type="AlphaFoldDB" id="A0A7C0WRR2"/>
<gene>
    <name evidence="2" type="ORF">ENG14_02540</name>
</gene>
<evidence type="ECO:0000259" key="1">
    <source>
        <dbReference type="PROSITE" id="PS50006"/>
    </source>
</evidence>
<dbReference type="CDD" id="cd00060">
    <property type="entry name" value="FHA"/>
    <property type="match status" value="2"/>
</dbReference>
<reference evidence="2" key="1">
    <citation type="journal article" date="2020" name="mSystems">
        <title>Genome- and Community-Level Interaction Insights into Carbon Utilization and Element Cycling Functions of Hydrothermarchaeota in Hydrothermal Sediment.</title>
        <authorList>
            <person name="Zhou Z."/>
            <person name="Liu Y."/>
            <person name="Xu W."/>
            <person name="Pan J."/>
            <person name="Luo Z.H."/>
            <person name="Li M."/>
        </authorList>
    </citation>
    <scope>NUCLEOTIDE SEQUENCE [LARGE SCALE GENOMIC DNA]</scope>
    <source>
        <strain evidence="2">HyVt-19</strain>
    </source>
</reference>
<dbReference type="PROSITE" id="PS50006">
    <property type="entry name" value="FHA_DOMAIN"/>
    <property type="match status" value="1"/>
</dbReference>
<name>A0A7C0WRR2_9BACT</name>
<dbReference type="Pfam" id="PF00498">
    <property type="entry name" value="FHA"/>
    <property type="match status" value="1"/>
</dbReference>